<evidence type="ECO:0000256" key="1">
    <source>
        <dbReference type="SAM" id="MobiDB-lite"/>
    </source>
</evidence>
<gene>
    <name evidence="2" type="ORF">CYCCA115_LOCUS5506</name>
</gene>
<keyword evidence="3" id="KW-1185">Reference proteome</keyword>
<feature type="compositionally biased region" description="Low complexity" evidence="1">
    <location>
        <begin position="97"/>
        <end position="114"/>
    </location>
</feature>
<organism evidence="2 3">
    <name type="scientific">Cylindrotheca closterium</name>
    <dbReference type="NCBI Taxonomy" id="2856"/>
    <lineage>
        <taxon>Eukaryota</taxon>
        <taxon>Sar</taxon>
        <taxon>Stramenopiles</taxon>
        <taxon>Ochrophyta</taxon>
        <taxon>Bacillariophyta</taxon>
        <taxon>Bacillariophyceae</taxon>
        <taxon>Bacillariophycidae</taxon>
        <taxon>Bacillariales</taxon>
        <taxon>Bacillariaceae</taxon>
        <taxon>Cylindrotheca</taxon>
    </lineage>
</organism>
<feature type="compositionally biased region" description="Basic residues" evidence="1">
    <location>
        <begin position="360"/>
        <end position="372"/>
    </location>
</feature>
<feature type="region of interest" description="Disordered" evidence="1">
    <location>
        <begin position="92"/>
        <end position="118"/>
    </location>
</feature>
<name>A0AAD2CNE4_9STRA</name>
<evidence type="ECO:0000313" key="2">
    <source>
        <dbReference type="EMBL" id="CAJ1937093.1"/>
    </source>
</evidence>
<dbReference type="AlphaFoldDB" id="A0AAD2CNE4"/>
<accession>A0AAD2CNE4</accession>
<feature type="region of interest" description="Disordered" evidence="1">
    <location>
        <begin position="358"/>
        <end position="396"/>
    </location>
</feature>
<feature type="region of interest" description="Disordered" evidence="1">
    <location>
        <begin position="295"/>
        <end position="319"/>
    </location>
</feature>
<feature type="compositionally biased region" description="Low complexity" evidence="1">
    <location>
        <begin position="373"/>
        <end position="388"/>
    </location>
</feature>
<dbReference type="EMBL" id="CAKOGP040000602">
    <property type="protein sequence ID" value="CAJ1937093.1"/>
    <property type="molecule type" value="Genomic_DNA"/>
</dbReference>
<proteinExistence type="predicted"/>
<evidence type="ECO:0008006" key="4">
    <source>
        <dbReference type="Google" id="ProtNLM"/>
    </source>
</evidence>
<protein>
    <recommendedName>
        <fullName evidence="4">Condensin complex subunit 2</fullName>
    </recommendedName>
</protein>
<comment type="caution">
    <text evidence="2">The sequence shown here is derived from an EMBL/GenBank/DDBJ whole genome shotgun (WGS) entry which is preliminary data.</text>
</comment>
<evidence type="ECO:0000313" key="3">
    <source>
        <dbReference type="Proteomes" id="UP001295423"/>
    </source>
</evidence>
<reference evidence="2" key="1">
    <citation type="submission" date="2023-08" db="EMBL/GenBank/DDBJ databases">
        <authorList>
            <person name="Audoor S."/>
            <person name="Bilcke G."/>
        </authorList>
    </citation>
    <scope>NUCLEOTIDE SEQUENCE</scope>
</reference>
<dbReference type="Proteomes" id="UP001295423">
    <property type="component" value="Unassembled WGS sequence"/>
</dbReference>
<sequence length="396" mass="44180">MSNAMVASTTNHPMMTVIGQQQQRQQQRNQQYGKVNEETLASCSRTLNASFEKALELSAVNISTDTSPTEQSSNMSLPSVRQMAKDFEEKRKIFKEQQQQQQQQQLDNNNNNNNTSAVLSNFGMPLSPIPMKNDSEESPLAICEKCNHPGGPTKQTCLIITTPPKILRKDADCETILSSEEQENSKNTAEYVNEKDLFDTPDKQAFLSEAPFQYDTPPQKKLFGDDNAIYFGHLVPSTGVENEVDTPKTCNTSNLSSSFLVSQIAFDPNKTNPPVDPEESFETFYSQDSNANRKRSYFDDTFDSSTDNIQEKDLPSSRKSSTLFGRAENLFYSQVDTLVDKFVMACVQEKDIVAPGRGVNTKKKKKSTRSGKKTTTTTTTTSEDGTTSRQPRVANV</sequence>